<dbReference type="PANTHER" id="PTHR13237:SF9">
    <property type="entry name" value="NEUROGUIDIN"/>
    <property type="match status" value="1"/>
</dbReference>
<protein>
    <submittedName>
        <fullName evidence="2">SOMETHING ABOUT SILENCING PROTEIN 10-RELATED</fullName>
    </submittedName>
</protein>
<sequence length="358" mass="41108">MEAATKEEHIQVIEKEATQLATVLKEIKEGLDIVRSKVQALTAKVKTSNFPTAEGISYLEAKHLLLLSYCQSLVFYLLRKAKGFSIERHPVVRSLVEIRLFLEKIRLIDKKLEYQIQKLTRDAGSARDQVDVSENKSKASEKPEDKLKYRPNPDLLESKTDMLAENGGVYRPPKIAPVIMEEDKMSKHERNALRRQKETLRKAKHGFMKELIDDMEDRPAEVKEYAGLDSWESQRYVEQFEDRARQEEELFTRVPLTKKEKRKHKGLRKSRNGLLGLTDGFNDEIKTLALDDDTNEQTSSISNGGSAMGKLKKRKSLDIVIHRLSNMLFDRLAATINNNVLLGRSLQLQFDKLQVISM</sequence>
<comment type="caution">
    <text evidence="2">The sequence shown here is derived from an EMBL/GenBank/DDBJ whole genome shotgun (WGS) entry which is preliminary data.</text>
</comment>
<dbReference type="InterPro" id="IPR007146">
    <property type="entry name" value="Sas10/Utp3/C1D"/>
</dbReference>
<evidence type="ECO:0000313" key="2">
    <source>
        <dbReference type="EMBL" id="KAJ6735476.1"/>
    </source>
</evidence>
<feature type="compositionally biased region" description="Basic and acidic residues" evidence="1">
    <location>
        <begin position="125"/>
        <end position="148"/>
    </location>
</feature>
<evidence type="ECO:0000313" key="3">
    <source>
        <dbReference type="Proteomes" id="UP001151532"/>
    </source>
</evidence>
<feature type="region of interest" description="Disordered" evidence="1">
    <location>
        <begin position="125"/>
        <end position="154"/>
    </location>
</feature>
<keyword evidence="3" id="KW-1185">Reference proteome</keyword>
<gene>
    <name evidence="2" type="ORF">OIU79_002511</name>
</gene>
<reference evidence="2" key="2">
    <citation type="journal article" date="2023" name="Int. J. Mol. Sci.">
        <title>De Novo Assembly and Annotation of 11 Diverse Shrub Willow (Salix) Genomes Reveals Novel Gene Organization in Sex-Linked Regions.</title>
        <authorList>
            <person name="Hyden B."/>
            <person name="Feng K."/>
            <person name="Yates T.B."/>
            <person name="Jawdy S."/>
            <person name="Cereghino C."/>
            <person name="Smart L.B."/>
            <person name="Muchero W."/>
        </authorList>
    </citation>
    <scope>NUCLEOTIDE SEQUENCE</scope>
    <source>
        <tissue evidence="2">Shoot tip</tissue>
    </source>
</reference>
<dbReference type="Pfam" id="PF04000">
    <property type="entry name" value="Sas10_Utp3"/>
    <property type="match status" value="1"/>
</dbReference>
<dbReference type="Proteomes" id="UP001151532">
    <property type="component" value="Chromosome 17"/>
</dbReference>
<accession>A0A9Q0ZI92</accession>
<reference evidence="2" key="1">
    <citation type="submission" date="2022-11" db="EMBL/GenBank/DDBJ databases">
        <authorList>
            <person name="Hyden B.L."/>
            <person name="Feng K."/>
            <person name="Yates T."/>
            <person name="Jawdy S."/>
            <person name="Smart L.B."/>
            <person name="Muchero W."/>
        </authorList>
    </citation>
    <scope>NUCLEOTIDE SEQUENCE</scope>
    <source>
        <tissue evidence="2">Shoot tip</tissue>
    </source>
</reference>
<dbReference type="GO" id="GO:0000462">
    <property type="term" value="P:maturation of SSU-rRNA from tricistronic rRNA transcript (SSU-rRNA, 5.8S rRNA, LSU-rRNA)"/>
    <property type="evidence" value="ECO:0007669"/>
    <property type="project" value="TreeGrafter"/>
</dbReference>
<proteinExistence type="predicted"/>
<dbReference type="OrthoDB" id="203440at2759"/>
<name>A0A9Q0ZI92_SALPP</name>
<evidence type="ECO:0000256" key="1">
    <source>
        <dbReference type="SAM" id="MobiDB-lite"/>
    </source>
</evidence>
<dbReference type="PANTHER" id="PTHR13237">
    <property type="entry name" value="SOMETHING ABOUT SILENCING PROTEIN 10-RELATED"/>
    <property type="match status" value="1"/>
</dbReference>
<organism evidence="2 3">
    <name type="scientific">Salix purpurea</name>
    <name type="common">Purple osier willow</name>
    <dbReference type="NCBI Taxonomy" id="77065"/>
    <lineage>
        <taxon>Eukaryota</taxon>
        <taxon>Viridiplantae</taxon>
        <taxon>Streptophyta</taxon>
        <taxon>Embryophyta</taxon>
        <taxon>Tracheophyta</taxon>
        <taxon>Spermatophyta</taxon>
        <taxon>Magnoliopsida</taxon>
        <taxon>eudicotyledons</taxon>
        <taxon>Gunneridae</taxon>
        <taxon>Pentapetalae</taxon>
        <taxon>rosids</taxon>
        <taxon>fabids</taxon>
        <taxon>Malpighiales</taxon>
        <taxon>Salicaceae</taxon>
        <taxon>Saliceae</taxon>
        <taxon>Salix</taxon>
    </lineage>
</organism>
<dbReference type="EMBL" id="JAPFFK010000011">
    <property type="protein sequence ID" value="KAJ6735476.1"/>
    <property type="molecule type" value="Genomic_DNA"/>
</dbReference>
<dbReference type="AlphaFoldDB" id="A0A9Q0ZI92"/>
<dbReference type="GO" id="GO:0032040">
    <property type="term" value="C:small-subunit processome"/>
    <property type="evidence" value="ECO:0007669"/>
    <property type="project" value="TreeGrafter"/>
</dbReference>